<reference evidence="2 3" key="1">
    <citation type="submission" date="2019-10" db="EMBL/GenBank/DDBJ databases">
        <title>Paraburkholderia sp. isolated from nodules of Mimosa pudica from Brazilian Atlantic Forest soils.</title>
        <authorList>
            <person name="Paulitsch F."/>
            <person name="Hungria M."/>
            <person name="Dall'Agnol R."/>
        </authorList>
    </citation>
    <scope>NUCLEOTIDE SEQUENCE [LARGE SCALE GENOMIC DNA]</scope>
    <source>
        <strain evidence="2 3">CNPSo 3157</strain>
    </source>
</reference>
<dbReference type="RefSeq" id="WP_152758643.1">
    <property type="nucleotide sequence ID" value="NZ_WHNP01000010.1"/>
</dbReference>
<keyword evidence="3" id="KW-1185">Reference proteome</keyword>
<gene>
    <name evidence="2" type="ORF">GCT13_13295</name>
</gene>
<evidence type="ECO:0000313" key="2">
    <source>
        <dbReference type="EMBL" id="MPW17885.1"/>
    </source>
</evidence>
<name>A0A7X1N9J9_9BURK</name>
<dbReference type="Proteomes" id="UP000484381">
    <property type="component" value="Unassembled WGS sequence"/>
</dbReference>
<accession>A0A7X1N9J9</accession>
<proteinExistence type="predicted"/>
<evidence type="ECO:0000256" key="1">
    <source>
        <dbReference type="SAM" id="Phobius"/>
    </source>
</evidence>
<keyword evidence="1" id="KW-0472">Membrane</keyword>
<dbReference type="AlphaFoldDB" id="A0A7X1N9J9"/>
<keyword evidence="1" id="KW-1133">Transmembrane helix</keyword>
<keyword evidence="1" id="KW-0812">Transmembrane</keyword>
<protein>
    <submittedName>
        <fullName evidence="2">Uncharacterized protein</fullName>
    </submittedName>
</protein>
<dbReference type="EMBL" id="WHNP01000010">
    <property type="protein sequence ID" value="MPW17885.1"/>
    <property type="molecule type" value="Genomic_DNA"/>
</dbReference>
<comment type="caution">
    <text evidence="2">The sequence shown here is derived from an EMBL/GenBank/DDBJ whole genome shotgun (WGS) entry which is preliminary data.</text>
</comment>
<feature type="transmembrane region" description="Helical" evidence="1">
    <location>
        <begin position="12"/>
        <end position="45"/>
    </location>
</feature>
<organism evidence="2 3">
    <name type="scientific">Paraburkholderia franconis</name>
    <dbReference type="NCBI Taxonomy" id="2654983"/>
    <lineage>
        <taxon>Bacteria</taxon>
        <taxon>Pseudomonadati</taxon>
        <taxon>Pseudomonadota</taxon>
        <taxon>Betaproteobacteria</taxon>
        <taxon>Burkholderiales</taxon>
        <taxon>Burkholderiaceae</taxon>
        <taxon>Paraburkholderia</taxon>
    </lineage>
</organism>
<evidence type="ECO:0000313" key="3">
    <source>
        <dbReference type="Proteomes" id="UP000484381"/>
    </source>
</evidence>
<sequence length="64" mass="6316">MNVIGVAAWVAGLLGFVLLVAGVALVSVPAGLIVAGVLLLFWAFLADRAAARIALGAPSETGGK</sequence>